<name>A0A2P2J074_RHIMU</name>
<sequence length="500" mass="57141">MNSQKELRQPQNQSNMRSGKPKPSTSYLSSVLILFLALLIGCSFTRTNYFKLHFLKSTLRSHPTNLFSKLAGFLYPTQQKPTKTQRQNPTPVPSHCVLWMAPFLSGGGYSSEAWSYVLALNEYAKNPRFRLSIKQHGDLESLEFWEGLPQDVQNLAIKLHQVECKVNETIVVCHSEPGAWYPPLFDTIPCPPIGYEGFVSVIGRTMFETDSVNREHVKRCNRMDYVWVPTEFHVSTFVQSGVDPSKVVKVVQPIDVAFFDPFKYEPLDLASMGDLVLGERNEDLDSRKEFVFLSVFKWEYRKGWDVLLNAYLKEFSGIDGVALYLLTNPYHSDRDFGNKIVEFVEDSKIEKPDKNWAPVYVMDAHIAQIDLPRLYKAAHAFVLPSRGEGWGRPLVEAMAMSLPVIATNWSGPTEYLTEENGYPLPVDRMNEVMEGPFKGHLWAEPSVDKLRVLMRQVVTNVDEAKARGRQAREDMIRRFSPEIVAEIVTNEIQSVFNKMI</sequence>
<dbReference type="PANTHER" id="PTHR46656">
    <property type="entry name" value="PUTATIVE-RELATED"/>
    <property type="match status" value="1"/>
</dbReference>
<dbReference type="PANTHER" id="PTHR46656:SF3">
    <property type="entry name" value="PUTATIVE-RELATED"/>
    <property type="match status" value="1"/>
</dbReference>
<reference evidence="2" key="1">
    <citation type="submission" date="2018-02" db="EMBL/GenBank/DDBJ databases">
        <title>Rhizophora mucronata_Transcriptome.</title>
        <authorList>
            <person name="Meera S.P."/>
            <person name="Sreeshan A."/>
            <person name="Augustine A."/>
        </authorList>
    </citation>
    <scope>NUCLEOTIDE SEQUENCE</scope>
    <source>
        <tissue evidence="2">Leaf</tissue>
    </source>
</reference>
<feature type="compositionally biased region" description="Polar residues" evidence="1">
    <location>
        <begin position="9"/>
        <end position="23"/>
    </location>
</feature>
<feature type="region of interest" description="Disordered" evidence="1">
    <location>
        <begin position="1"/>
        <end position="23"/>
    </location>
</feature>
<dbReference type="SUPFAM" id="SSF53756">
    <property type="entry name" value="UDP-Glycosyltransferase/glycogen phosphorylase"/>
    <property type="match status" value="1"/>
</dbReference>
<dbReference type="EMBL" id="GGEC01006411">
    <property type="protein sequence ID" value="MBW86894.1"/>
    <property type="molecule type" value="Transcribed_RNA"/>
</dbReference>
<organism evidence="2">
    <name type="scientific">Rhizophora mucronata</name>
    <name type="common">Asiatic mangrove</name>
    <dbReference type="NCBI Taxonomy" id="61149"/>
    <lineage>
        <taxon>Eukaryota</taxon>
        <taxon>Viridiplantae</taxon>
        <taxon>Streptophyta</taxon>
        <taxon>Embryophyta</taxon>
        <taxon>Tracheophyta</taxon>
        <taxon>Spermatophyta</taxon>
        <taxon>Magnoliopsida</taxon>
        <taxon>eudicotyledons</taxon>
        <taxon>Gunneridae</taxon>
        <taxon>Pentapetalae</taxon>
        <taxon>rosids</taxon>
        <taxon>fabids</taxon>
        <taxon>Malpighiales</taxon>
        <taxon>Rhizophoraceae</taxon>
        <taxon>Rhizophora</taxon>
    </lineage>
</organism>
<evidence type="ECO:0000313" key="2">
    <source>
        <dbReference type="EMBL" id="MBW86894.1"/>
    </source>
</evidence>
<dbReference type="AlphaFoldDB" id="A0A2P2J074"/>
<protein>
    <submittedName>
        <fullName evidence="2">Uncharacterized protein MANES_07G085000</fullName>
    </submittedName>
</protein>
<accession>A0A2P2J074</accession>
<evidence type="ECO:0000256" key="1">
    <source>
        <dbReference type="SAM" id="MobiDB-lite"/>
    </source>
</evidence>
<dbReference type="Pfam" id="PF13692">
    <property type="entry name" value="Glyco_trans_1_4"/>
    <property type="match status" value="1"/>
</dbReference>
<dbReference type="Gene3D" id="3.40.50.2000">
    <property type="entry name" value="Glycogen Phosphorylase B"/>
    <property type="match status" value="1"/>
</dbReference>
<proteinExistence type="predicted"/>